<dbReference type="PANTHER" id="PTHR44591">
    <property type="entry name" value="STRESS RESPONSE REGULATOR PROTEIN 1"/>
    <property type="match status" value="1"/>
</dbReference>
<gene>
    <name evidence="4" type="ORF">U1T56_20775</name>
</gene>
<keyword evidence="1 2" id="KW-0597">Phosphoprotein</keyword>
<name>A0ABU8XWK5_9PROT</name>
<dbReference type="Gene3D" id="3.40.50.2300">
    <property type="match status" value="1"/>
</dbReference>
<evidence type="ECO:0000259" key="3">
    <source>
        <dbReference type="PROSITE" id="PS50110"/>
    </source>
</evidence>
<protein>
    <submittedName>
        <fullName evidence="4">Response regulator</fullName>
    </submittedName>
</protein>
<comment type="caution">
    <text evidence="4">The sequence shown here is derived from an EMBL/GenBank/DDBJ whole genome shotgun (WGS) entry which is preliminary data.</text>
</comment>
<accession>A0ABU8XWK5</accession>
<feature type="modified residue" description="4-aspartylphosphate" evidence="2">
    <location>
        <position position="74"/>
    </location>
</feature>
<dbReference type="Proteomes" id="UP001375743">
    <property type="component" value="Unassembled WGS sequence"/>
</dbReference>
<dbReference type="InterPro" id="IPR001789">
    <property type="entry name" value="Sig_transdc_resp-reg_receiver"/>
</dbReference>
<evidence type="ECO:0000313" key="4">
    <source>
        <dbReference type="EMBL" id="MEK0085595.1"/>
    </source>
</evidence>
<evidence type="ECO:0000256" key="2">
    <source>
        <dbReference type="PROSITE-ProRule" id="PRU00169"/>
    </source>
</evidence>
<dbReference type="EMBL" id="JBBLZC010000030">
    <property type="protein sequence ID" value="MEK0085595.1"/>
    <property type="molecule type" value="Genomic_DNA"/>
</dbReference>
<sequence>MLRRLLAGRGRSDHTVPAPTKEKARLLLVDDDGILLGFLAETLRDHGYEVVTATDGAEGLDKALTGRPDAIVLDRTMPGLDGFEVLQRLKRDRRTAGIPVLMVTSCTASEEVAYGLALGAVEYLTKPILSGDVVRQVARMLGSSFAPAPMATGSVVPQSR</sequence>
<organism evidence="4 5">
    <name type="scientific">Benzoatithermus flavus</name>
    <dbReference type="NCBI Taxonomy" id="3108223"/>
    <lineage>
        <taxon>Bacteria</taxon>
        <taxon>Pseudomonadati</taxon>
        <taxon>Pseudomonadota</taxon>
        <taxon>Alphaproteobacteria</taxon>
        <taxon>Geminicoccales</taxon>
        <taxon>Geminicoccaceae</taxon>
        <taxon>Benzoatithermus</taxon>
    </lineage>
</organism>
<evidence type="ECO:0000313" key="5">
    <source>
        <dbReference type="Proteomes" id="UP001375743"/>
    </source>
</evidence>
<dbReference type="RefSeq" id="WP_418161445.1">
    <property type="nucleotide sequence ID" value="NZ_JBBLZC010000030.1"/>
</dbReference>
<dbReference type="InterPro" id="IPR011006">
    <property type="entry name" value="CheY-like_superfamily"/>
</dbReference>
<feature type="domain" description="Response regulatory" evidence="3">
    <location>
        <begin position="25"/>
        <end position="141"/>
    </location>
</feature>
<keyword evidence="5" id="KW-1185">Reference proteome</keyword>
<dbReference type="SUPFAM" id="SSF52172">
    <property type="entry name" value="CheY-like"/>
    <property type="match status" value="1"/>
</dbReference>
<dbReference type="PROSITE" id="PS50110">
    <property type="entry name" value="RESPONSE_REGULATORY"/>
    <property type="match status" value="1"/>
</dbReference>
<evidence type="ECO:0000256" key="1">
    <source>
        <dbReference type="ARBA" id="ARBA00022553"/>
    </source>
</evidence>
<proteinExistence type="predicted"/>
<dbReference type="Pfam" id="PF00072">
    <property type="entry name" value="Response_reg"/>
    <property type="match status" value="1"/>
</dbReference>
<dbReference type="PANTHER" id="PTHR44591:SF3">
    <property type="entry name" value="RESPONSE REGULATORY DOMAIN-CONTAINING PROTEIN"/>
    <property type="match status" value="1"/>
</dbReference>
<dbReference type="SMART" id="SM00448">
    <property type="entry name" value="REC"/>
    <property type="match status" value="1"/>
</dbReference>
<dbReference type="InterPro" id="IPR050595">
    <property type="entry name" value="Bact_response_regulator"/>
</dbReference>
<reference evidence="4 5" key="1">
    <citation type="submission" date="2024-01" db="EMBL/GenBank/DDBJ databases">
        <title>Multi-omics insights into the function and evolution of sodium benzoate biodegradation pathways in Benzoatithermus flavus gen. nov., sp. nov. from hot spring.</title>
        <authorList>
            <person name="Hu C.-J."/>
            <person name="Li W.-J."/>
        </authorList>
    </citation>
    <scope>NUCLEOTIDE SEQUENCE [LARGE SCALE GENOMIC DNA]</scope>
    <source>
        <strain evidence="4 5">SYSU G07066</strain>
    </source>
</reference>